<name>A0A6G8IJ62_9BURK</name>
<dbReference type="InterPro" id="IPR050428">
    <property type="entry name" value="TCS_sensor_his_kinase"/>
</dbReference>
<keyword evidence="10 14" id="KW-0067">ATP-binding</keyword>
<keyword evidence="5" id="KW-0597">Phosphoprotein</keyword>
<dbReference type="CDD" id="cd00082">
    <property type="entry name" value="HisKA"/>
    <property type="match status" value="1"/>
</dbReference>
<evidence type="ECO:0000256" key="5">
    <source>
        <dbReference type="ARBA" id="ARBA00022553"/>
    </source>
</evidence>
<dbReference type="InterPro" id="IPR003661">
    <property type="entry name" value="HisK_dim/P_dom"/>
</dbReference>
<dbReference type="SMART" id="SM00387">
    <property type="entry name" value="HATPase_c"/>
    <property type="match status" value="1"/>
</dbReference>
<dbReference type="Pfam" id="PF00672">
    <property type="entry name" value="HAMP"/>
    <property type="match status" value="1"/>
</dbReference>
<dbReference type="SUPFAM" id="SSF158472">
    <property type="entry name" value="HAMP domain-like"/>
    <property type="match status" value="1"/>
</dbReference>
<keyword evidence="12 14" id="KW-0902">Two-component regulatory system</keyword>
<dbReference type="PROSITE" id="PS50885">
    <property type="entry name" value="HAMP"/>
    <property type="match status" value="1"/>
</dbReference>
<dbReference type="AlphaFoldDB" id="A0A6G8IJ62"/>
<dbReference type="GO" id="GO:0005524">
    <property type="term" value="F:ATP binding"/>
    <property type="evidence" value="ECO:0007669"/>
    <property type="project" value="UniProtKB-KW"/>
</dbReference>
<dbReference type="Pfam" id="PF00512">
    <property type="entry name" value="HisKA"/>
    <property type="match status" value="1"/>
</dbReference>
<dbReference type="SMART" id="SM00304">
    <property type="entry name" value="HAMP"/>
    <property type="match status" value="1"/>
</dbReference>
<evidence type="ECO:0000256" key="1">
    <source>
        <dbReference type="ARBA" id="ARBA00000085"/>
    </source>
</evidence>
<evidence type="ECO:0000313" key="18">
    <source>
        <dbReference type="Proteomes" id="UP000503162"/>
    </source>
</evidence>
<dbReference type="InterPro" id="IPR036890">
    <property type="entry name" value="HATPase_C_sf"/>
</dbReference>
<dbReference type="PRINTS" id="PR00344">
    <property type="entry name" value="BCTRLSENSOR"/>
</dbReference>
<comment type="function">
    <text evidence="14">Member of a two-component regulatory system.</text>
</comment>
<reference evidence="17 18" key="1">
    <citation type="submission" date="2020-03" db="EMBL/GenBank/DDBJ databases">
        <title>Hydrogenophaga sp. nov. isolated from cyanobacterial mat.</title>
        <authorList>
            <person name="Thorat V."/>
            <person name="Kirdat K."/>
            <person name="Tiwarekar B."/>
            <person name="Costa E.D."/>
            <person name="Yadav A."/>
        </authorList>
    </citation>
    <scope>NUCLEOTIDE SEQUENCE [LARGE SCALE GENOMIC DNA]</scope>
    <source>
        <strain evidence="17 18">BA0156</strain>
    </source>
</reference>
<dbReference type="SUPFAM" id="SSF55874">
    <property type="entry name" value="ATPase domain of HSP90 chaperone/DNA topoisomerase II/histidine kinase"/>
    <property type="match status" value="1"/>
</dbReference>
<keyword evidence="9 14" id="KW-0418">Kinase</keyword>
<dbReference type="Gene3D" id="1.10.287.130">
    <property type="match status" value="1"/>
</dbReference>
<sequence length="450" mass="49883">MSLTFRLTALFAGVLVLVLAGFSWLVFRETSNRFHELDRSLLQGKVQLVRDMAKLSSSKEELRSRLEYSSRGHVGLYIGITDRQGRRFEQGDMQIPSSMLDALTSSNKLVKLRHEAHSLYAQRFDVSLPGQPQEGVSVIAAVDTRQHSLFLDSLAAKTIVYVVFSVLVGTLLGWIASRGGLSPLTAMMNRAEKLNANRLSERMPSRRWPSEMSDLSRSLNGMLERLQSDFDRLSSFSSNLAHEMRTPVSNLLTAAQVTLAQPRSSAEYRNTLGTISEELQDLARTIADMLFLAKTENLHALPSVSQVNLASESRSLVDFYEEVANDKSLRFDVRGDAWVRGDRLMIRRAVSNLLSNAIRHADADSVVTIEIAAEYEQVSLAVTNRGLPIPADAQAALFDRFVRLPNDARDPGEGLGLGLAITKAIMRAHRGGVKVLTRPSSNTFVLEFGH</sequence>
<evidence type="ECO:0000256" key="10">
    <source>
        <dbReference type="ARBA" id="ARBA00022840"/>
    </source>
</evidence>
<evidence type="ECO:0000256" key="3">
    <source>
        <dbReference type="ARBA" id="ARBA00022475"/>
    </source>
</evidence>
<dbReference type="KEGG" id="hcz:G9Q37_13690"/>
<dbReference type="GO" id="GO:0000155">
    <property type="term" value="F:phosphorelay sensor kinase activity"/>
    <property type="evidence" value="ECO:0007669"/>
    <property type="project" value="InterPro"/>
</dbReference>
<dbReference type="Pfam" id="PF21085">
    <property type="entry name" value="CusS"/>
    <property type="match status" value="1"/>
</dbReference>
<dbReference type="RefSeq" id="WP_166227893.1">
    <property type="nucleotide sequence ID" value="NZ_CP049989.1"/>
</dbReference>
<dbReference type="EMBL" id="CP049989">
    <property type="protein sequence ID" value="QIM53123.1"/>
    <property type="molecule type" value="Genomic_DNA"/>
</dbReference>
<dbReference type="InterPro" id="IPR006290">
    <property type="entry name" value="CztS_silS_copS"/>
</dbReference>
<dbReference type="SMART" id="SM00388">
    <property type="entry name" value="HisKA"/>
    <property type="match status" value="1"/>
</dbReference>
<keyword evidence="4 14" id="KW-0997">Cell inner membrane</keyword>
<keyword evidence="11 14" id="KW-1133">Transmembrane helix</keyword>
<proteinExistence type="predicted"/>
<evidence type="ECO:0000313" key="17">
    <source>
        <dbReference type="EMBL" id="QIM53123.1"/>
    </source>
</evidence>
<evidence type="ECO:0000256" key="12">
    <source>
        <dbReference type="ARBA" id="ARBA00023012"/>
    </source>
</evidence>
<comment type="catalytic activity">
    <reaction evidence="1 14">
        <text>ATP + protein L-histidine = ADP + protein N-phospho-L-histidine.</text>
        <dbReference type="EC" id="2.7.13.3"/>
    </reaction>
</comment>
<dbReference type="PANTHER" id="PTHR45436:SF15">
    <property type="entry name" value="SENSOR HISTIDINE KINASE CUSS"/>
    <property type="match status" value="1"/>
</dbReference>
<evidence type="ECO:0000256" key="9">
    <source>
        <dbReference type="ARBA" id="ARBA00022777"/>
    </source>
</evidence>
<feature type="transmembrane region" description="Helical" evidence="14">
    <location>
        <begin position="158"/>
        <end position="177"/>
    </location>
</feature>
<keyword evidence="8 14" id="KW-0547">Nucleotide-binding</keyword>
<dbReference type="GO" id="GO:0005886">
    <property type="term" value="C:plasma membrane"/>
    <property type="evidence" value="ECO:0007669"/>
    <property type="project" value="UniProtKB-SubCell"/>
</dbReference>
<dbReference type="SUPFAM" id="SSF47384">
    <property type="entry name" value="Homodimeric domain of signal transducing histidine kinase"/>
    <property type="match status" value="1"/>
</dbReference>
<comment type="subcellular location">
    <subcellularLocation>
        <location evidence="2">Cell inner membrane</location>
        <topology evidence="2">Multi-pass membrane protein</topology>
    </subcellularLocation>
</comment>
<dbReference type="PANTHER" id="PTHR45436">
    <property type="entry name" value="SENSOR HISTIDINE KINASE YKOH"/>
    <property type="match status" value="1"/>
</dbReference>
<evidence type="ECO:0000256" key="7">
    <source>
        <dbReference type="ARBA" id="ARBA00022692"/>
    </source>
</evidence>
<keyword evidence="3 14" id="KW-1003">Cell membrane</keyword>
<dbReference type="InterPro" id="IPR003594">
    <property type="entry name" value="HATPase_dom"/>
</dbReference>
<dbReference type="Pfam" id="PF02518">
    <property type="entry name" value="HATPase_c"/>
    <property type="match status" value="1"/>
</dbReference>
<evidence type="ECO:0000256" key="14">
    <source>
        <dbReference type="RuleBase" id="RU364088"/>
    </source>
</evidence>
<keyword evidence="18" id="KW-1185">Reference proteome</keyword>
<dbReference type="NCBIfam" id="TIGR01386">
    <property type="entry name" value="cztS_silS_copS"/>
    <property type="match status" value="1"/>
</dbReference>
<protein>
    <recommendedName>
        <fullName evidence="14">Sensor protein</fullName>
        <ecNumber evidence="14">2.7.13.3</ecNumber>
    </recommendedName>
</protein>
<evidence type="ECO:0000256" key="2">
    <source>
        <dbReference type="ARBA" id="ARBA00004429"/>
    </source>
</evidence>
<evidence type="ECO:0000256" key="4">
    <source>
        <dbReference type="ARBA" id="ARBA00022519"/>
    </source>
</evidence>
<dbReference type="InterPro" id="IPR048590">
    <property type="entry name" value="CusS-like_sensor"/>
</dbReference>
<evidence type="ECO:0000256" key="8">
    <source>
        <dbReference type="ARBA" id="ARBA00022741"/>
    </source>
</evidence>
<keyword evidence="13 14" id="KW-0472">Membrane</keyword>
<evidence type="ECO:0000256" key="6">
    <source>
        <dbReference type="ARBA" id="ARBA00022679"/>
    </source>
</evidence>
<dbReference type="Gene3D" id="6.10.340.10">
    <property type="match status" value="1"/>
</dbReference>
<keyword evidence="7 14" id="KW-0812">Transmembrane</keyword>
<organism evidence="17 18">
    <name type="scientific">Hydrogenophaga crocea</name>
    <dbReference type="NCBI Taxonomy" id="2716225"/>
    <lineage>
        <taxon>Bacteria</taxon>
        <taxon>Pseudomonadati</taxon>
        <taxon>Pseudomonadota</taxon>
        <taxon>Betaproteobacteria</taxon>
        <taxon>Burkholderiales</taxon>
        <taxon>Comamonadaceae</taxon>
        <taxon>Hydrogenophaga</taxon>
    </lineage>
</organism>
<dbReference type="PROSITE" id="PS50109">
    <property type="entry name" value="HIS_KIN"/>
    <property type="match status" value="1"/>
</dbReference>
<keyword evidence="6 14" id="KW-0808">Transferase</keyword>
<evidence type="ECO:0000259" key="16">
    <source>
        <dbReference type="PROSITE" id="PS50885"/>
    </source>
</evidence>
<dbReference type="InterPro" id="IPR004358">
    <property type="entry name" value="Sig_transdc_His_kin-like_C"/>
</dbReference>
<dbReference type="Gene3D" id="3.30.565.10">
    <property type="entry name" value="Histidine kinase-like ATPase, C-terminal domain"/>
    <property type="match status" value="1"/>
</dbReference>
<dbReference type="InterPro" id="IPR003660">
    <property type="entry name" value="HAMP_dom"/>
</dbReference>
<dbReference type="Proteomes" id="UP000503162">
    <property type="component" value="Chromosome"/>
</dbReference>
<evidence type="ECO:0000256" key="13">
    <source>
        <dbReference type="ARBA" id="ARBA00023136"/>
    </source>
</evidence>
<dbReference type="EC" id="2.7.13.3" evidence="14"/>
<dbReference type="InterPro" id="IPR036097">
    <property type="entry name" value="HisK_dim/P_sf"/>
</dbReference>
<dbReference type="CDD" id="cd06225">
    <property type="entry name" value="HAMP"/>
    <property type="match status" value="1"/>
</dbReference>
<evidence type="ECO:0000259" key="15">
    <source>
        <dbReference type="PROSITE" id="PS50109"/>
    </source>
</evidence>
<gene>
    <name evidence="17" type="ORF">G9Q37_13690</name>
</gene>
<evidence type="ECO:0000256" key="11">
    <source>
        <dbReference type="ARBA" id="ARBA00022989"/>
    </source>
</evidence>
<feature type="domain" description="HAMP" evidence="16">
    <location>
        <begin position="178"/>
        <end position="231"/>
    </location>
</feature>
<feature type="domain" description="Histidine kinase" evidence="15">
    <location>
        <begin position="239"/>
        <end position="450"/>
    </location>
</feature>
<accession>A0A6G8IJ62</accession>
<dbReference type="InterPro" id="IPR005467">
    <property type="entry name" value="His_kinase_dom"/>
</dbReference>